<feature type="non-terminal residue" evidence="5">
    <location>
        <position position="1"/>
    </location>
</feature>
<dbReference type="AlphaFoldDB" id="A0A816FLK9"/>
<keyword evidence="7" id="KW-1185">Reference proteome</keyword>
<proteinExistence type="predicted"/>
<dbReference type="GO" id="GO:0008074">
    <property type="term" value="C:guanylate cyclase complex, soluble"/>
    <property type="evidence" value="ECO:0007669"/>
    <property type="project" value="TreeGrafter"/>
</dbReference>
<dbReference type="OrthoDB" id="1890790at2759"/>
<organism evidence="5 7">
    <name type="scientific">Didymodactylos carnosus</name>
    <dbReference type="NCBI Taxonomy" id="1234261"/>
    <lineage>
        <taxon>Eukaryota</taxon>
        <taxon>Metazoa</taxon>
        <taxon>Spiralia</taxon>
        <taxon>Gnathifera</taxon>
        <taxon>Rotifera</taxon>
        <taxon>Eurotatoria</taxon>
        <taxon>Bdelloidea</taxon>
        <taxon>Philodinida</taxon>
        <taxon>Philodinidae</taxon>
        <taxon>Didymodactylos</taxon>
    </lineage>
</organism>
<sequence length="99" mass="11388">MRIFLVGQGIRHLFAPPYDKVLVGQSFGDAFALIRPDIPLQYQKILSYGSHIVIVIESKHPLRADIGRQNEEIRSTVRFKGQMKLITNWNMIVFLCHPV</sequence>
<dbReference type="Proteomes" id="UP000681722">
    <property type="component" value="Unassembled WGS sequence"/>
</dbReference>
<evidence type="ECO:0000256" key="3">
    <source>
        <dbReference type="ARBA" id="ARBA00023293"/>
    </source>
</evidence>
<dbReference type="GO" id="GO:0004383">
    <property type="term" value="F:guanylate cyclase activity"/>
    <property type="evidence" value="ECO:0007669"/>
    <property type="project" value="UniProtKB-EC"/>
</dbReference>
<evidence type="ECO:0000313" key="5">
    <source>
        <dbReference type="EMBL" id="CAF1663109.1"/>
    </source>
</evidence>
<feature type="domain" description="Haem NO binding associated" evidence="4">
    <location>
        <begin position="1"/>
        <end position="99"/>
    </location>
</feature>
<dbReference type="GO" id="GO:0070482">
    <property type="term" value="P:response to oxygen levels"/>
    <property type="evidence" value="ECO:0007669"/>
    <property type="project" value="TreeGrafter"/>
</dbReference>
<name>A0A816FLK9_9BILA</name>
<gene>
    <name evidence="5" type="ORF">GPM918_LOCUS46046</name>
    <name evidence="6" type="ORF">SRO942_LOCUS49354</name>
</gene>
<evidence type="ECO:0000313" key="7">
    <source>
        <dbReference type="Proteomes" id="UP000663829"/>
    </source>
</evidence>
<evidence type="ECO:0000313" key="6">
    <source>
        <dbReference type="EMBL" id="CAF4615633.1"/>
    </source>
</evidence>
<comment type="caution">
    <text evidence="5">The sequence shown here is derived from an EMBL/GenBank/DDBJ whole genome shotgun (WGS) entry which is preliminary data.</text>
</comment>
<keyword evidence="2" id="KW-0547">Nucleotide-binding</keyword>
<reference evidence="5" key="1">
    <citation type="submission" date="2021-02" db="EMBL/GenBank/DDBJ databases">
        <authorList>
            <person name="Nowell W R."/>
        </authorList>
    </citation>
    <scope>NUCLEOTIDE SEQUENCE</scope>
</reference>
<dbReference type="GO" id="GO:0000166">
    <property type="term" value="F:nucleotide binding"/>
    <property type="evidence" value="ECO:0007669"/>
    <property type="project" value="UniProtKB-KW"/>
</dbReference>
<dbReference type="GO" id="GO:0019934">
    <property type="term" value="P:cGMP-mediated signaling"/>
    <property type="evidence" value="ECO:0007669"/>
    <property type="project" value="TreeGrafter"/>
</dbReference>
<dbReference type="EMBL" id="CAJNOQ010056919">
    <property type="protein sequence ID" value="CAF1663109.1"/>
    <property type="molecule type" value="Genomic_DNA"/>
</dbReference>
<protein>
    <recommendedName>
        <fullName evidence="1">guanylate cyclase</fullName>
        <ecNumber evidence="1">4.6.1.2</ecNumber>
    </recommendedName>
</protein>
<dbReference type="EMBL" id="CAJOBC010131855">
    <property type="protein sequence ID" value="CAF4615633.1"/>
    <property type="molecule type" value="Genomic_DNA"/>
</dbReference>
<dbReference type="Gene3D" id="3.30.450.260">
    <property type="entry name" value="Haem NO binding associated domain"/>
    <property type="match status" value="1"/>
</dbReference>
<dbReference type="InterPro" id="IPR011645">
    <property type="entry name" value="HNOB_dom_associated"/>
</dbReference>
<dbReference type="InterPro" id="IPR042463">
    <property type="entry name" value="HNOB_dom_associated_sf"/>
</dbReference>
<evidence type="ECO:0000256" key="2">
    <source>
        <dbReference type="ARBA" id="ARBA00022741"/>
    </source>
</evidence>
<dbReference type="Pfam" id="PF07701">
    <property type="entry name" value="HNOBA"/>
    <property type="match status" value="1"/>
</dbReference>
<evidence type="ECO:0000259" key="4">
    <source>
        <dbReference type="Pfam" id="PF07701"/>
    </source>
</evidence>
<dbReference type="PANTHER" id="PTHR45655">
    <property type="entry name" value="GUANYLATE CYCLASE SOLUBLE SUBUNIT BETA-2"/>
    <property type="match status" value="1"/>
</dbReference>
<dbReference type="Proteomes" id="UP000663829">
    <property type="component" value="Unassembled WGS sequence"/>
</dbReference>
<dbReference type="EC" id="4.6.1.2" evidence="1"/>
<evidence type="ECO:0000256" key="1">
    <source>
        <dbReference type="ARBA" id="ARBA00012202"/>
    </source>
</evidence>
<dbReference type="PANTHER" id="PTHR45655:SF13">
    <property type="entry name" value="SOLUBLE GUANYLATE CYCLASE GCY-32-RELATED"/>
    <property type="match status" value="1"/>
</dbReference>
<keyword evidence="3" id="KW-0141">cGMP biosynthesis</keyword>
<accession>A0A816FLK9</accession>